<evidence type="ECO:0000313" key="1">
    <source>
        <dbReference type="EMBL" id="KCW54391.1"/>
    </source>
</evidence>
<gene>
    <name evidence="1" type="ORF">EUGRSUZ_I00345</name>
</gene>
<proteinExistence type="predicted"/>
<name>A0A059AL33_EUCGR</name>
<dbReference type="Gramene" id="KCW54391">
    <property type="protein sequence ID" value="KCW54391"/>
    <property type="gene ID" value="EUGRSUZ_I00345"/>
</dbReference>
<dbReference type="PANTHER" id="PTHR36067">
    <property type="entry name" value="EXPRESSED PROTEIN"/>
    <property type="match status" value="1"/>
</dbReference>
<dbReference type="AlphaFoldDB" id="A0A059AL33"/>
<accession>A0A059AL33</accession>
<sequence>MADIAILVAEEYERRIKNYPRMKLKANEGGVGGDRFEGLSLRLVSSSMSSFSDLVKNKMVGEEKKLEMVKWVLEPKCPLSLAASDGLFSA</sequence>
<organism evidence="1">
    <name type="scientific">Eucalyptus grandis</name>
    <name type="common">Flooded gum</name>
    <dbReference type="NCBI Taxonomy" id="71139"/>
    <lineage>
        <taxon>Eukaryota</taxon>
        <taxon>Viridiplantae</taxon>
        <taxon>Streptophyta</taxon>
        <taxon>Embryophyta</taxon>
        <taxon>Tracheophyta</taxon>
        <taxon>Spermatophyta</taxon>
        <taxon>Magnoliopsida</taxon>
        <taxon>eudicotyledons</taxon>
        <taxon>Gunneridae</taxon>
        <taxon>Pentapetalae</taxon>
        <taxon>rosids</taxon>
        <taxon>malvids</taxon>
        <taxon>Myrtales</taxon>
        <taxon>Myrtaceae</taxon>
        <taxon>Myrtoideae</taxon>
        <taxon>Eucalypteae</taxon>
        <taxon>Eucalyptus</taxon>
    </lineage>
</organism>
<protein>
    <submittedName>
        <fullName evidence="1">Uncharacterized protein</fullName>
    </submittedName>
</protein>
<dbReference type="PANTHER" id="PTHR36067:SF1">
    <property type="entry name" value="EXPRESSED PROTEIN"/>
    <property type="match status" value="1"/>
</dbReference>
<dbReference type="InParanoid" id="A0A059AL33"/>
<reference evidence="1" key="1">
    <citation type="submission" date="2013-07" db="EMBL/GenBank/DDBJ databases">
        <title>The genome of Eucalyptus grandis.</title>
        <authorList>
            <person name="Schmutz J."/>
            <person name="Hayes R."/>
            <person name="Myburg A."/>
            <person name="Tuskan G."/>
            <person name="Grattapaglia D."/>
            <person name="Rokhsar D.S."/>
        </authorList>
    </citation>
    <scope>NUCLEOTIDE SEQUENCE</scope>
    <source>
        <tissue evidence="1">Leaf extractions</tissue>
    </source>
</reference>
<dbReference type="EMBL" id="KK198761">
    <property type="protein sequence ID" value="KCW54391.1"/>
    <property type="molecule type" value="Genomic_DNA"/>
</dbReference>
<dbReference type="OMA" id="NWISYIS"/>